<reference evidence="5" key="1">
    <citation type="journal article" date="2015" name="Genome Announc.">
        <title>Draft Genome Sequence of Bacteroidales Strain TBC1, a Novel Isolate from a Methanogenic Wastewater Treatment System.</title>
        <authorList>
            <person name="Tourlousse D.M."/>
            <person name="Matsuura N."/>
            <person name="Sun L."/>
            <person name="Toyonaga M."/>
            <person name="Kuroda K."/>
            <person name="Ohashi A."/>
            <person name="Cruz R."/>
            <person name="Yamaguchi T."/>
            <person name="Sekiguchi Y."/>
        </authorList>
    </citation>
    <scope>NUCLEOTIDE SEQUENCE [LARGE SCALE GENOMIC DNA]</scope>
    <source>
        <strain evidence="5">TBC1</strain>
    </source>
</reference>
<sequence>MKKRILLLKVLAASACCLLVLSPVQLMAQADSVNLTVAEQSKKGLNLGALPAVAFDSDLGFQYGLLANLFQYGDGTVYPDYRWSLYAEWSRTTKGSGINQIFFDSKYLLPHQIRVTADFSFLTEQALDFYGFNGYESIYNMSFTDEEDPGYITRVFYRHERKLARITLDFQQKIGDLPLRWAAGYGFFNSRIGSVDIEKLNKGRDEEDLLPEVEGLYDKYVKWGLIPAEEADGGTHNFLKAGLVYDTRDNEPNPNRGIWSEMVIMTAPRFLGNSETAYTKLALTHRQYLTLKKNTLTFAYRLGWQGTIDGKAPFYMQPYMINTYTKSTKNDGLGGARSLRGILRNRVVGDAFTYGNFELRYKFLKFHKWKQNFYFSLNGFSDMGMITKTMDMNLTGIPEDEKTALFKSEDQGLHISYGAGLRIAMNQNFIVAVDYGLAGDKRDGDKGMYINLGFMF</sequence>
<keyword evidence="2" id="KW-0472">Membrane</keyword>
<dbReference type="Pfam" id="PF01103">
    <property type="entry name" value="Omp85"/>
    <property type="match status" value="1"/>
</dbReference>
<evidence type="ECO:0000256" key="3">
    <source>
        <dbReference type="SAM" id="SignalP"/>
    </source>
</evidence>
<feature type="chain" id="PRO_5006633481" evidence="3">
    <location>
        <begin position="29"/>
        <end position="456"/>
    </location>
</feature>
<dbReference type="Gene3D" id="2.40.160.50">
    <property type="entry name" value="membrane protein fhac: a member of the omp85/tpsb transporter family"/>
    <property type="match status" value="1"/>
</dbReference>
<accession>A0A0S7C0S1</accession>
<comment type="subcellular location">
    <subcellularLocation>
        <location evidence="1">Membrane</location>
    </subcellularLocation>
</comment>
<dbReference type="OrthoDB" id="9771071at2"/>
<evidence type="ECO:0000313" key="6">
    <source>
        <dbReference type="Proteomes" id="UP000053091"/>
    </source>
</evidence>
<evidence type="ECO:0000256" key="2">
    <source>
        <dbReference type="ARBA" id="ARBA00023136"/>
    </source>
</evidence>
<dbReference type="GO" id="GO:0019867">
    <property type="term" value="C:outer membrane"/>
    <property type="evidence" value="ECO:0007669"/>
    <property type="project" value="InterPro"/>
</dbReference>
<gene>
    <name evidence="5" type="ORF">TBC1_11368</name>
</gene>
<proteinExistence type="predicted"/>
<evidence type="ECO:0000259" key="4">
    <source>
        <dbReference type="Pfam" id="PF01103"/>
    </source>
</evidence>
<feature type="domain" description="Bacterial surface antigen (D15)" evidence="4">
    <location>
        <begin position="211"/>
        <end position="453"/>
    </location>
</feature>
<dbReference type="InterPro" id="IPR000184">
    <property type="entry name" value="Bac_surfAg_D15"/>
</dbReference>
<dbReference type="STRING" id="1678841.TBC1_11368"/>
<dbReference type="NCBIfam" id="NF047779">
    <property type="entry name" value="Omp85_fam"/>
    <property type="match status" value="1"/>
</dbReference>
<organism evidence="5">
    <name type="scientific">Lentimicrobium saccharophilum</name>
    <dbReference type="NCBI Taxonomy" id="1678841"/>
    <lineage>
        <taxon>Bacteria</taxon>
        <taxon>Pseudomonadati</taxon>
        <taxon>Bacteroidota</taxon>
        <taxon>Bacteroidia</taxon>
        <taxon>Bacteroidales</taxon>
        <taxon>Lentimicrobiaceae</taxon>
        <taxon>Lentimicrobium</taxon>
    </lineage>
</organism>
<evidence type="ECO:0000256" key="1">
    <source>
        <dbReference type="ARBA" id="ARBA00004370"/>
    </source>
</evidence>
<evidence type="ECO:0000313" key="5">
    <source>
        <dbReference type="EMBL" id="GAP42239.1"/>
    </source>
</evidence>
<dbReference type="Proteomes" id="UP000053091">
    <property type="component" value="Unassembled WGS sequence"/>
</dbReference>
<keyword evidence="6" id="KW-1185">Reference proteome</keyword>
<dbReference type="EMBL" id="DF968182">
    <property type="protein sequence ID" value="GAP42239.1"/>
    <property type="molecule type" value="Genomic_DNA"/>
</dbReference>
<feature type="signal peptide" evidence="3">
    <location>
        <begin position="1"/>
        <end position="28"/>
    </location>
</feature>
<keyword evidence="3" id="KW-0732">Signal</keyword>
<dbReference type="RefSeq" id="WP_062037644.1">
    <property type="nucleotide sequence ID" value="NZ_DF968182.1"/>
</dbReference>
<dbReference type="AlphaFoldDB" id="A0A0S7C0S1"/>
<name>A0A0S7C0S1_9BACT</name>
<protein>
    <submittedName>
        <fullName evidence="5">Surface antigen</fullName>
    </submittedName>
</protein>